<keyword evidence="2 9" id="KW-0121">Carboxypeptidase</keyword>
<dbReference type="InterPro" id="IPR027461">
    <property type="entry name" value="Carboxypeptidase_A_C_sf"/>
</dbReference>
<dbReference type="Gene3D" id="3.40.50.10740">
    <property type="entry name" value="Class I glutamine amidotransferase-like"/>
    <property type="match status" value="1"/>
</dbReference>
<comment type="caution">
    <text evidence="9">The sequence shown here is derived from an EMBL/GenBank/DDBJ whole genome shotgun (WGS) entry which is preliminary data.</text>
</comment>
<dbReference type="SUPFAM" id="SSF141986">
    <property type="entry name" value="LD-carboxypeptidase A C-terminal domain-like"/>
    <property type="match status" value="1"/>
</dbReference>
<protein>
    <submittedName>
        <fullName evidence="9">LD-carboxypeptidase</fullName>
    </submittedName>
</protein>
<dbReference type="InterPro" id="IPR027478">
    <property type="entry name" value="LdcA_N"/>
</dbReference>
<dbReference type="InterPro" id="IPR029062">
    <property type="entry name" value="Class_I_gatase-like"/>
</dbReference>
<dbReference type="GO" id="GO:0004180">
    <property type="term" value="F:carboxypeptidase activity"/>
    <property type="evidence" value="ECO:0007669"/>
    <property type="project" value="UniProtKB-KW"/>
</dbReference>
<evidence type="ECO:0000256" key="3">
    <source>
        <dbReference type="ARBA" id="ARBA00022670"/>
    </source>
</evidence>
<evidence type="ECO:0000256" key="4">
    <source>
        <dbReference type="ARBA" id="ARBA00022801"/>
    </source>
</evidence>
<evidence type="ECO:0000256" key="5">
    <source>
        <dbReference type="ARBA" id="ARBA00022825"/>
    </source>
</evidence>
<name>A0A6I1MM23_9CLOT</name>
<dbReference type="PIRSF" id="PIRSF028757">
    <property type="entry name" value="LD-carboxypeptidase"/>
    <property type="match status" value="1"/>
</dbReference>
<keyword evidence="10" id="KW-1185">Reference proteome</keyword>
<dbReference type="RefSeq" id="WP_152891113.1">
    <property type="nucleotide sequence ID" value="NZ_WHJC01000241.1"/>
</dbReference>
<evidence type="ECO:0000259" key="8">
    <source>
        <dbReference type="Pfam" id="PF17676"/>
    </source>
</evidence>
<keyword evidence="3" id="KW-0645">Protease</keyword>
<dbReference type="GO" id="GO:0008236">
    <property type="term" value="F:serine-type peptidase activity"/>
    <property type="evidence" value="ECO:0007669"/>
    <property type="project" value="UniProtKB-KW"/>
</dbReference>
<evidence type="ECO:0000256" key="2">
    <source>
        <dbReference type="ARBA" id="ARBA00022645"/>
    </source>
</evidence>
<dbReference type="Gene3D" id="3.50.30.60">
    <property type="entry name" value="LD-carboxypeptidase A C-terminal domain-like"/>
    <property type="match status" value="1"/>
</dbReference>
<accession>A0A6I1MM23</accession>
<organism evidence="9 10">
    <name type="scientific">Clostridium tarantellae</name>
    <dbReference type="NCBI Taxonomy" id="39493"/>
    <lineage>
        <taxon>Bacteria</taxon>
        <taxon>Bacillati</taxon>
        <taxon>Bacillota</taxon>
        <taxon>Clostridia</taxon>
        <taxon>Eubacteriales</taxon>
        <taxon>Clostridiaceae</taxon>
        <taxon>Clostridium</taxon>
    </lineage>
</organism>
<feature type="domain" description="LD-carboxypeptidase C-terminal" evidence="8">
    <location>
        <begin position="176"/>
        <end position="282"/>
    </location>
</feature>
<dbReference type="PANTHER" id="PTHR30237:SF2">
    <property type="entry name" value="MUREIN TETRAPEPTIDE CARBOXYPEPTIDASE"/>
    <property type="match status" value="1"/>
</dbReference>
<sequence>MIANKLNFGDTIGVICPASGEKDQNFIDINLNRIKNLGFKIKEGKFLRYNSNNYLAAPDKERAEDFMNMFLDPKVKAIICYRGGYGSIRMLNYIKWDIIKHNPKIFCGYSDITLILNCLNIYTDLITFHSPMINSNFENKLTKTYFLNILMNGLKDFSIDLISLPNIKIFNEAQVKGKLCGGNLSIICSSLGTPYEINTKNKILFLEDVNEKDYSIDRMLTQLLLSNKLKNCKAFIIGHFTPNNNNEVILSLLKPLKKPILMNFPAGHDYPNITLPIGAEIYLDFFKGKIKFCNDVVNIN</sequence>
<feature type="active site" description="Charge relay system" evidence="6">
    <location>
        <position position="207"/>
    </location>
</feature>
<dbReference type="PANTHER" id="PTHR30237">
    <property type="entry name" value="MURAMOYLTETRAPEPTIDE CARBOXYPEPTIDASE"/>
    <property type="match status" value="1"/>
</dbReference>
<evidence type="ECO:0000313" key="9">
    <source>
        <dbReference type="EMBL" id="MPQ44546.1"/>
    </source>
</evidence>
<evidence type="ECO:0000313" key="10">
    <source>
        <dbReference type="Proteomes" id="UP000430345"/>
    </source>
</evidence>
<reference evidence="9 10" key="1">
    <citation type="submission" date="2019-10" db="EMBL/GenBank/DDBJ databases">
        <title>The Genome Sequence of Clostridium tarantellae Isolated from Fish Brain.</title>
        <authorList>
            <person name="Bano L."/>
            <person name="Kiel M."/>
            <person name="Sales G."/>
            <person name="Doxey A.C."/>
            <person name="Mansfield M.J."/>
            <person name="Schiavone M."/>
            <person name="Rossetto O."/>
            <person name="Pirazzini M."/>
            <person name="Dobrindt U."/>
            <person name="Montecucco C."/>
        </authorList>
    </citation>
    <scope>NUCLEOTIDE SEQUENCE [LARGE SCALE GENOMIC DNA]</scope>
    <source>
        <strain evidence="9 10">DSM 3997</strain>
    </source>
</reference>
<dbReference type="AlphaFoldDB" id="A0A6I1MM23"/>
<dbReference type="GO" id="GO:0006508">
    <property type="term" value="P:proteolysis"/>
    <property type="evidence" value="ECO:0007669"/>
    <property type="project" value="UniProtKB-KW"/>
</dbReference>
<dbReference type="OrthoDB" id="9807329at2"/>
<comment type="similarity">
    <text evidence="1">Belongs to the peptidase S66 family.</text>
</comment>
<evidence type="ECO:0000256" key="1">
    <source>
        <dbReference type="ARBA" id="ARBA00010233"/>
    </source>
</evidence>
<keyword evidence="4" id="KW-0378">Hydrolase</keyword>
<dbReference type="Proteomes" id="UP000430345">
    <property type="component" value="Unassembled WGS sequence"/>
</dbReference>
<feature type="active site" description="Charge relay system" evidence="6">
    <location>
        <position position="268"/>
    </location>
</feature>
<dbReference type="InterPro" id="IPR040449">
    <property type="entry name" value="Peptidase_S66_N"/>
</dbReference>
<gene>
    <name evidence="9" type="ORF">GBZ86_12415</name>
</gene>
<dbReference type="InterPro" id="IPR040921">
    <property type="entry name" value="Peptidase_S66C"/>
</dbReference>
<dbReference type="CDD" id="cd07025">
    <property type="entry name" value="Peptidase_S66"/>
    <property type="match status" value="1"/>
</dbReference>
<keyword evidence="5" id="KW-0720">Serine protease</keyword>
<feature type="active site" description="Nucleophile" evidence="6">
    <location>
        <position position="110"/>
    </location>
</feature>
<evidence type="ECO:0000259" key="7">
    <source>
        <dbReference type="Pfam" id="PF02016"/>
    </source>
</evidence>
<feature type="domain" description="LD-carboxypeptidase N-terminal" evidence="7">
    <location>
        <begin position="12"/>
        <end position="129"/>
    </location>
</feature>
<dbReference type="Pfam" id="PF17676">
    <property type="entry name" value="Peptidase_S66C"/>
    <property type="match status" value="1"/>
</dbReference>
<evidence type="ECO:0000256" key="6">
    <source>
        <dbReference type="PIRSR" id="PIRSR028757-1"/>
    </source>
</evidence>
<dbReference type="SUPFAM" id="SSF52317">
    <property type="entry name" value="Class I glutamine amidotransferase-like"/>
    <property type="match status" value="1"/>
</dbReference>
<dbReference type="Pfam" id="PF02016">
    <property type="entry name" value="Peptidase_S66"/>
    <property type="match status" value="1"/>
</dbReference>
<dbReference type="EMBL" id="WHJC01000241">
    <property type="protein sequence ID" value="MPQ44546.1"/>
    <property type="molecule type" value="Genomic_DNA"/>
</dbReference>
<proteinExistence type="inferred from homology"/>
<dbReference type="InterPro" id="IPR003507">
    <property type="entry name" value="S66_fam"/>
</dbReference>